<comment type="caution">
    <text evidence="8">The sequence shown here is derived from an EMBL/GenBank/DDBJ whole genome shotgun (WGS) entry which is preliminary data.</text>
</comment>
<comment type="subcellular location">
    <subcellularLocation>
        <location evidence="1">Cytoplasm</location>
        <location evidence="1">Cytoskeleton</location>
    </subcellularLocation>
</comment>
<feature type="domain" description="TPX2 C-terminal" evidence="7">
    <location>
        <begin position="307"/>
        <end position="374"/>
    </location>
</feature>
<feature type="region of interest" description="Disordered" evidence="6">
    <location>
        <begin position="373"/>
        <end position="409"/>
    </location>
</feature>
<name>A0A2U1PF67_ARTAN</name>
<dbReference type="STRING" id="35608.A0A2U1PF67"/>
<evidence type="ECO:0000256" key="3">
    <source>
        <dbReference type="ARBA" id="ARBA00022490"/>
    </source>
</evidence>
<feature type="compositionally biased region" description="Polar residues" evidence="6">
    <location>
        <begin position="294"/>
        <end position="306"/>
    </location>
</feature>
<gene>
    <name evidence="8" type="ORF">CTI12_AA160060</name>
</gene>
<keyword evidence="5" id="KW-0206">Cytoskeleton</keyword>
<dbReference type="InterPro" id="IPR044216">
    <property type="entry name" value="WDL7"/>
</dbReference>
<protein>
    <recommendedName>
        <fullName evidence="7">TPX2 C-terminal domain-containing protein</fullName>
    </recommendedName>
</protein>
<feature type="region of interest" description="Disordered" evidence="6">
    <location>
        <begin position="225"/>
        <end position="249"/>
    </location>
</feature>
<organism evidence="8 9">
    <name type="scientific">Artemisia annua</name>
    <name type="common">Sweet wormwood</name>
    <dbReference type="NCBI Taxonomy" id="35608"/>
    <lineage>
        <taxon>Eukaryota</taxon>
        <taxon>Viridiplantae</taxon>
        <taxon>Streptophyta</taxon>
        <taxon>Embryophyta</taxon>
        <taxon>Tracheophyta</taxon>
        <taxon>Spermatophyta</taxon>
        <taxon>Magnoliopsida</taxon>
        <taxon>eudicotyledons</taxon>
        <taxon>Gunneridae</taxon>
        <taxon>Pentapetalae</taxon>
        <taxon>asterids</taxon>
        <taxon>campanulids</taxon>
        <taxon>Asterales</taxon>
        <taxon>Asteraceae</taxon>
        <taxon>Asteroideae</taxon>
        <taxon>Anthemideae</taxon>
        <taxon>Artemisiinae</taxon>
        <taxon>Artemisia</taxon>
    </lineage>
</organism>
<evidence type="ECO:0000259" key="7">
    <source>
        <dbReference type="Pfam" id="PF06886"/>
    </source>
</evidence>
<evidence type="ECO:0000256" key="2">
    <source>
        <dbReference type="ARBA" id="ARBA00005885"/>
    </source>
</evidence>
<dbReference type="GO" id="GO:0005874">
    <property type="term" value="C:microtubule"/>
    <property type="evidence" value="ECO:0007669"/>
    <property type="project" value="UniProtKB-KW"/>
</dbReference>
<dbReference type="Proteomes" id="UP000245207">
    <property type="component" value="Unassembled WGS sequence"/>
</dbReference>
<comment type="similarity">
    <text evidence="2">Belongs to the TPX2 family.</text>
</comment>
<dbReference type="Pfam" id="PF06886">
    <property type="entry name" value="TPX2"/>
    <property type="match status" value="1"/>
</dbReference>
<feature type="region of interest" description="Disordered" evidence="6">
    <location>
        <begin position="294"/>
        <end position="316"/>
    </location>
</feature>
<feature type="compositionally biased region" description="Basic residues" evidence="6">
    <location>
        <begin position="387"/>
        <end position="409"/>
    </location>
</feature>
<evidence type="ECO:0000256" key="4">
    <source>
        <dbReference type="ARBA" id="ARBA00022701"/>
    </source>
</evidence>
<sequence>MGDSAACLMHSYSYNNAMLNDHNNHGNHVHVLGESISFGRLTSESLSLENWSGVPQKRYVEEAKSFTQPGSVAQKKAFFEAHYKKIAAQKAAAAALLEQEKAEAAARQLNDDAIENNVEDHVSVSVDSGTSQSSRPLLKPKLNMDEEVTKPMINEKPVVSPLVSSIGRKPYRIPPPPAKYVASVNPMKDNIATPRTKNFTTKENIDKRRSAPKSLKALMNSRFVKEPKVQSTKPPPSVRTTPKRGATPMKTPAKAYVNEVNKQPLETSVNVAGSKSTGPKWHILSAVSKSLSAYRNKMKSPTTSSPFVLRTEDRAARRKQKLEEKFNEKEARQVQQETKLKEKAETEFRRLRQSFCFKARPLPNFYKEIETPKNLTKTPEANLKTFTPRRKTPASAKKKSSRRLWKYND</sequence>
<dbReference type="AlphaFoldDB" id="A0A2U1PF67"/>
<evidence type="ECO:0000256" key="1">
    <source>
        <dbReference type="ARBA" id="ARBA00004245"/>
    </source>
</evidence>
<evidence type="ECO:0000313" key="9">
    <source>
        <dbReference type="Proteomes" id="UP000245207"/>
    </source>
</evidence>
<keyword evidence="4" id="KW-0493">Microtubule</keyword>
<reference evidence="8 9" key="1">
    <citation type="journal article" date="2018" name="Mol. Plant">
        <title>The genome of Artemisia annua provides insight into the evolution of Asteraceae family and artemisinin biosynthesis.</title>
        <authorList>
            <person name="Shen Q."/>
            <person name="Zhang L."/>
            <person name="Liao Z."/>
            <person name="Wang S."/>
            <person name="Yan T."/>
            <person name="Shi P."/>
            <person name="Liu M."/>
            <person name="Fu X."/>
            <person name="Pan Q."/>
            <person name="Wang Y."/>
            <person name="Lv Z."/>
            <person name="Lu X."/>
            <person name="Zhang F."/>
            <person name="Jiang W."/>
            <person name="Ma Y."/>
            <person name="Chen M."/>
            <person name="Hao X."/>
            <person name="Li L."/>
            <person name="Tang Y."/>
            <person name="Lv G."/>
            <person name="Zhou Y."/>
            <person name="Sun X."/>
            <person name="Brodelius P.E."/>
            <person name="Rose J.K.C."/>
            <person name="Tang K."/>
        </authorList>
    </citation>
    <scope>NUCLEOTIDE SEQUENCE [LARGE SCALE GENOMIC DNA]</scope>
    <source>
        <strain evidence="9">cv. Huhao1</strain>
        <tissue evidence="8">Leaf</tissue>
    </source>
</reference>
<dbReference type="OrthoDB" id="621651at2759"/>
<evidence type="ECO:0000256" key="6">
    <source>
        <dbReference type="SAM" id="MobiDB-lite"/>
    </source>
</evidence>
<dbReference type="EMBL" id="PKPP01001234">
    <property type="protein sequence ID" value="PWA84395.1"/>
    <property type="molecule type" value="Genomic_DNA"/>
</dbReference>
<accession>A0A2U1PF67</accession>
<keyword evidence="3" id="KW-0963">Cytoplasm</keyword>
<evidence type="ECO:0000313" key="8">
    <source>
        <dbReference type="EMBL" id="PWA84395.1"/>
    </source>
</evidence>
<dbReference type="PANTHER" id="PTHR47067">
    <property type="entry name" value="TPX2 (TARGETING PROTEIN FOR XKLP2) PROTEIN FAMILY-RELATED"/>
    <property type="match status" value="1"/>
</dbReference>
<evidence type="ECO:0000256" key="5">
    <source>
        <dbReference type="ARBA" id="ARBA00023212"/>
    </source>
</evidence>
<dbReference type="InterPro" id="IPR027329">
    <property type="entry name" value="TPX2_C"/>
</dbReference>
<dbReference type="PANTHER" id="PTHR47067:SF7">
    <property type="entry name" value="TPX2 (TARGETING PROTEIN FOR XKLP2) PROTEIN FAMILY"/>
    <property type="match status" value="1"/>
</dbReference>
<keyword evidence="9" id="KW-1185">Reference proteome</keyword>
<proteinExistence type="inferred from homology"/>